<evidence type="ECO:0000313" key="16">
    <source>
        <dbReference type="Proteomes" id="UP001203212"/>
    </source>
</evidence>
<evidence type="ECO:0000256" key="1">
    <source>
        <dbReference type="ARBA" id="ARBA00001970"/>
    </source>
</evidence>
<organism evidence="15 16">
    <name type="scientific">Shewanella aestuarii</name>
    <dbReference type="NCBI Taxonomy" id="1028752"/>
    <lineage>
        <taxon>Bacteria</taxon>
        <taxon>Pseudomonadati</taxon>
        <taxon>Pseudomonadota</taxon>
        <taxon>Gammaproteobacteria</taxon>
        <taxon>Alteromonadales</taxon>
        <taxon>Shewanellaceae</taxon>
        <taxon>Shewanella</taxon>
    </lineage>
</organism>
<dbReference type="EMBL" id="JAKILK010000002">
    <property type="protein sequence ID" value="MCL1117078.1"/>
    <property type="molecule type" value="Genomic_DNA"/>
</dbReference>
<proteinExistence type="inferred from homology"/>
<feature type="transmembrane region" description="Helical" evidence="13">
    <location>
        <begin position="12"/>
        <end position="34"/>
    </location>
</feature>
<evidence type="ECO:0000256" key="7">
    <source>
        <dbReference type="ARBA" id="ARBA00022723"/>
    </source>
</evidence>
<dbReference type="RefSeq" id="WP_188841242.1">
    <property type="nucleotide sequence ID" value="NZ_BMOT01000006.1"/>
</dbReference>
<dbReference type="Proteomes" id="UP001203212">
    <property type="component" value="Unassembled WGS sequence"/>
</dbReference>
<evidence type="ECO:0000256" key="9">
    <source>
        <dbReference type="ARBA" id="ARBA00022989"/>
    </source>
</evidence>
<keyword evidence="7" id="KW-0479">Metal-binding</keyword>
<dbReference type="Gene3D" id="1.20.950.20">
    <property type="entry name" value="Transmembrane di-heme cytochromes, Chain C"/>
    <property type="match status" value="1"/>
</dbReference>
<keyword evidence="11 13" id="KW-0472">Membrane</keyword>
<feature type="domain" description="Cytochrome b561 bacterial/Ni-hydrogenase" evidence="14">
    <location>
        <begin position="9"/>
        <end position="178"/>
    </location>
</feature>
<keyword evidence="10" id="KW-0408">Iron</keyword>
<comment type="caution">
    <text evidence="15">The sequence shown here is derived from an EMBL/GenBank/DDBJ whole genome shotgun (WGS) entry which is preliminary data.</text>
</comment>
<evidence type="ECO:0000256" key="12">
    <source>
        <dbReference type="ARBA" id="ARBA00037975"/>
    </source>
</evidence>
<keyword evidence="16" id="KW-1185">Reference proteome</keyword>
<comment type="similarity">
    <text evidence="12">Belongs to the cytochrome b561 family.</text>
</comment>
<feature type="transmembrane region" description="Helical" evidence="13">
    <location>
        <begin position="54"/>
        <end position="74"/>
    </location>
</feature>
<dbReference type="PANTHER" id="PTHR30529">
    <property type="entry name" value="CYTOCHROME B561"/>
    <property type="match status" value="1"/>
</dbReference>
<evidence type="ECO:0000259" key="14">
    <source>
        <dbReference type="Pfam" id="PF01292"/>
    </source>
</evidence>
<evidence type="ECO:0000313" key="15">
    <source>
        <dbReference type="EMBL" id="MCL1117078.1"/>
    </source>
</evidence>
<name>A0ABT0L029_9GAMM</name>
<protein>
    <submittedName>
        <fullName evidence="15">Cytochrome b</fullName>
    </submittedName>
</protein>
<keyword evidence="4" id="KW-1003">Cell membrane</keyword>
<evidence type="ECO:0000256" key="10">
    <source>
        <dbReference type="ARBA" id="ARBA00023004"/>
    </source>
</evidence>
<keyword evidence="8" id="KW-0249">Electron transport</keyword>
<dbReference type="InterPro" id="IPR011577">
    <property type="entry name" value="Cyt_b561_bac/Ni-Hgenase"/>
</dbReference>
<dbReference type="InterPro" id="IPR052168">
    <property type="entry name" value="Cytochrome_b561_oxidase"/>
</dbReference>
<evidence type="ECO:0000256" key="13">
    <source>
        <dbReference type="SAM" id="Phobius"/>
    </source>
</evidence>
<dbReference type="InterPro" id="IPR016174">
    <property type="entry name" value="Di-haem_cyt_TM"/>
</dbReference>
<evidence type="ECO:0000256" key="2">
    <source>
        <dbReference type="ARBA" id="ARBA00004651"/>
    </source>
</evidence>
<evidence type="ECO:0000256" key="4">
    <source>
        <dbReference type="ARBA" id="ARBA00022475"/>
    </source>
</evidence>
<evidence type="ECO:0000256" key="3">
    <source>
        <dbReference type="ARBA" id="ARBA00022448"/>
    </source>
</evidence>
<dbReference type="PANTHER" id="PTHR30529:SF1">
    <property type="entry name" value="CYTOCHROME B561 HOMOLOG 2"/>
    <property type="match status" value="1"/>
</dbReference>
<dbReference type="SUPFAM" id="SSF81342">
    <property type="entry name" value="Transmembrane di-heme cytochromes"/>
    <property type="match status" value="1"/>
</dbReference>
<evidence type="ECO:0000256" key="8">
    <source>
        <dbReference type="ARBA" id="ARBA00022982"/>
    </source>
</evidence>
<accession>A0ABT0L029</accession>
<dbReference type="Pfam" id="PF01292">
    <property type="entry name" value="Ni_hydr_CYTB"/>
    <property type="match status" value="1"/>
</dbReference>
<comment type="subcellular location">
    <subcellularLocation>
        <location evidence="2">Cell membrane</location>
        <topology evidence="2">Multi-pass membrane protein</topology>
    </subcellularLocation>
</comment>
<evidence type="ECO:0000256" key="6">
    <source>
        <dbReference type="ARBA" id="ARBA00022692"/>
    </source>
</evidence>
<evidence type="ECO:0000256" key="11">
    <source>
        <dbReference type="ARBA" id="ARBA00023136"/>
    </source>
</evidence>
<keyword evidence="6 13" id="KW-0812">Transmembrane</keyword>
<keyword evidence="3" id="KW-0813">Transport</keyword>
<keyword evidence="9 13" id="KW-1133">Transmembrane helix</keyword>
<feature type="transmembrane region" description="Helical" evidence="13">
    <location>
        <begin position="95"/>
        <end position="113"/>
    </location>
</feature>
<comment type="cofactor">
    <cofactor evidence="1">
        <name>heme b</name>
        <dbReference type="ChEBI" id="CHEBI:60344"/>
    </cofactor>
</comment>
<keyword evidence="5" id="KW-0349">Heme</keyword>
<feature type="transmembrane region" description="Helical" evidence="13">
    <location>
        <begin position="146"/>
        <end position="163"/>
    </location>
</feature>
<reference evidence="15 16" key="1">
    <citation type="submission" date="2022-01" db="EMBL/GenBank/DDBJ databases">
        <title>Whole genome-based taxonomy of the Shewanellaceae.</title>
        <authorList>
            <person name="Martin-Rodriguez A.J."/>
        </authorList>
    </citation>
    <scope>NUCLEOTIDE SEQUENCE [LARGE SCALE GENOMIC DNA]</scope>
    <source>
        <strain evidence="15 16">JCM 17801</strain>
    </source>
</reference>
<evidence type="ECO:0000256" key="5">
    <source>
        <dbReference type="ARBA" id="ARBA00022617"/>
    </source>
</evidence>
<gene>
    <name evidence="15" type="ORF">L2689_07405</name>
</gene>
<sequence>MLNNSSTEYGLITIFIHWISALAVLSLFALGFWMVDLTYYSSWYKTAPDIHKSVGILLLFLTTIRLLWRFWATMPAPMPTHQQWEHQSARWAHRIIYVLMLAIMVSGILISTADGRGIWVFDWFQFPAVGELFDDQADIAGAFHQYAAYSLIGLVFIHAAGALKHHFIDKDSTLTRMLRVKR</sequence>